<keyword evidence="4 8" id="KW-0812">Transmembrane</keyword>
<reference evidence="10 11" key="1">
    <citation type="submission" date="2020-03" db="EMBL/GenBank/DDBJ databases">
        <authorList>
            <person name="Lai Q."/>
        </authorList>
    </citation>
    <scope>NUCLEOTIDE SEQUENCE [LARGE SCALE GENOMIC DNA]</scope>
    <source>
        <strain evidence="10 11">CCUG 25036</strain>
    </source>
</reference>
<dbReference type="Gene3D" id="1.20.1250.20">
    <property type="entry name" value="MFS general substrate transporter like domains"/>
    <property type="match status" value="1"/>
</dbReference>
<keyword evidence="2" id="KW-0813">Transport</keyword>
<feature type="transmembrane region" description="Helical" evidence="8">
    <location>
        <begin position="52"/>
        <end position="73"/>
    </location>
</feature>
<feature type="transmembrane region" description="Helical" evidence="8">
    <location>
        <begin position="373"/>
        <end position="394"/>
    </location>
</feature>
<evidence type="ECO:0000256" key="5">
    <source>
        <dbReference type="ARBA" id="ARBA00022989"/>
    </source>
</evidence>
<comment type="caution">
    <text evidence="10">The sequence shown here is derived from an EMBL/GenBank/DDBJ whole genome shotgun (WGS) entry which is preliminary data.</text>
</comment>
<evidence type="ECO:0000256" key="1">
    <source>
        <dbReference type="ARBA" id="ARBA00004651"/>
    </source>
</evidence>
<evidence type="ECO:0000256" key="6">
    <source>
        <dbReference type="ARBA" id="ARBA00023136"/>
    </source>
</evidence>
<dbReference type="PANTHER" id="PTHR23517:SF1">
    <property type="match status" value="1"/>
</dbReference>
<feature type="transmembrane region" description="Helical" evidence="8">
    <location>
        <begin position="224"/>
        <end position="249"/>
    </location>
</feature>
<evidence type="ECO:0000313" key="10">
    <source>
        <dbReference type="EMBL" id="NII06924.1"/>
    </source>
</evidence>
<dbReference type="InterPro" id="IPR036259">
    <property type="entry name" value="MFS_trans_sf"/>
</dbReference>
<evidence type="ECO:0000256" key="8">
    <source>
        <dbReference type="SAM" id="Phobius"/>
    </source>
</evidence>
<sequence>MHTRRSTTQIIPLSSQSKSPGRAMAPIALALFFGFISVGLPLPIVPLFVNQVLGYGDVIVGVAVGLQFLATVLTRSYAGRVADTQGGKLSATRGALICALSGLIYVIAASLTASPTTALIILLVGRILAGVGEGQLVTGSVAWMIARAGPVNAGRAMSLNGMAMYASVALGAPLGMVIYRHAGFTTGIATTIIAPLTGCAIAWRTPAAFSPAGIRVPMQRVLGLIWRSGFSLLLQGVGFAVISAFSSLFFASRGWTHAGLAMTLFGAAYAVMRVLFGHVPDRIGGYAVAIASLTVEAMGQSLLWLSPNEATALFGAFFSGMGCSLLFPALGVEMLKKIPAHSRGTALGGFVAFQDVAYGVTGPMTGILASTAGYASVFLVGSIAALLGIGSVLLERQATSA</sequence>
<feature type="transmembrane region" description="Helical" evidence="8">
    <location>
        <begin position="21"/>
        <end position="40"/>
    </location>
</feature>
<feature type="transmembrane region" description="Helical" evidence="8">
    <location>
        <begin position="311"/>
        <end position="332"/>
    </location>
</feature>
<proteinExistence type="predicted"/>
<dbReference type="GO" id="GO:0005886">
    <property type="term" value="C:plasma membrane"/>
    <property type="evidence" value="ECO:0007669"/>
    <property type="project" value="UniProtKB-SubCell"/>
</dbReference>
<feature type="transmembrane region" description="Helical" evidence="8">
    <location>
        <begin position="157"/>
        <end position="178"/>
    </location>
</feature>
<feature type="transmembrane region" description="Helical" evidence="8">
    <location>
        <begin position="94"/>
        <end position="113"/>
    </location>
</feature>
<feature type="transmembrane region" description="Helical" evidence="8">
    <location>
        <begin position="255"/>
        <end position="276"/>
    </location>
</feature>
<evidence type="ECO:0000256" key="2">
    <source>
        <dbReference type="ARBA" id="ARBA00022448"/>
    </source>
</evidence>
<keyword evidence="11" id="KW-1185">Reference proteome</keyword>
<name>A0A7X5UAT6_9GAMM</name>
<feature type="transmembrane region" description="Helical" evidence="8">
    <location>
        <begin position="344"/>
        <end position="361"/>
    </location>
</feature>
<dbReference type="NCBIfam" id="NF009048">
    <property type="entry name" value="PRK12382.1"/>
    <property type="match status" value="1"/>
</dbReference>
<keyword evidence="3" id="KW-1003">Cell membrane</keyword>
<accession>A0A7X5UAT6</accession>
<feature type="transmembrane region" description="Helical" evidence="8">
    <location>
        <begin position="283"/>
        <end position="305"/>
    </location>
</feature>
<dbReference type="GO" id="GO:0022857">
    <property type="term" value="F:transmembrane transporter activity"/>
    <property type="evidence" value="ECO:0007669"/>
    <property type="project" value="InterPro"/>
</dbReference>
<dbReference type="AlphaFoldDB" id="A0A7X5UAT6"/>
<dbReference type="EMBL" id="JAARLZ010000005">
    <property type="protein sequence ID" value="NII06924.1"/>
    <property type="molecule type" value="Genomic_DNA"/>
</dbReference>
<dbReference type="Proteomes" id="UP000490980">
    <property type="component" value="Unassembled WGS sequence"/>
</dbReference>
<feature type="region of interest" description="Disordered" evidence="7">
    <location>
        <begin position="1"/>
        <end position="20"/>
    </location>
</feature>
<dbReference type="PANTHER" id="PTHR23517">
    <property type="entry name" value="RESISTANCE PROTEIN MDTM, PUTATIVE-RELATED-RELATED"/>
    <property type="match status" value="1"/>
</dbReference>
<feature type="transmembrane region" description="Helical" evidence="8">
    <location>
        <begin position="119"/>
        <end position="145"/>
    </location>
</feature>
<dbReference type="RefSeq" id="WP_166948335.1">
    <property type="nucleotide sequence ID" value="NZ_JAARLZ010000005.1"/>
</dbReference>
<dbReference type="Pfam" id="PF07690">
    <property type="entry name" value="MFS_1"/>
    <property type="match status" value="1"/>
</dbReference>
<dbReference type="InterPro" id="IPR020846">
    <property type="entry name" value="MFS_dom"/>
</dbReference>
<feature type="transmembrane region" description="Helical" evidence="8">
    <location>
        <begin position="184"/>
        <end position="203"/>
    </location>
</feature>
<gene>
    <name evidence="10" type="ORF">HBF25_11045</name>
</gene>
<dbReference type="CDD" id="cd17489">
    <property type="entry name" value="MFS_YfcJ_like"/>
    <property type="match status" value="1"/>
</dbReference>
<dbReference type="NCBIfam" id="NF003477">
    <property type="entry name" value="PRK05122.1"/>
    <property type="match status" value="1"/>
</dbReference>
<feature type="domain" description="Major facilitator superfamily (MFS) profile" evidence="9">
    <location>
        <begin position="175"/>
        <end position="401"/>
    </location>
</feature>
<comment type="subcellular location">
    <subcellularLocation>
        <location evidence="1">Cell membrane</location>
        <topology evidence="1">Multi-pass membrane protein</topology>
    </subcellularLocation>
</comment>
<keyword evidence="5 8" id="KW-1133">Transmembrane helix</keyword>
<keyword evidence="6 8" id="KW-0472">Membrane</keyword>
<dbReference type="PROSITE" id="PS50850">
    <property type="entry name" value="MFS"/>
    <property type="match status" value="1"/>
</dbReference>
<dbReference type="InterPro" id="IPR011701">
    <property type="entry name" value="MFS"/>
</dbReference>
<evidence type="ECO:0000313" key="11">
    <source>
        <dbReference type="Proteomes" id="UP000490980"/>
    </source>
</evidence>
<organism evidence="10 11">
    <name type="scientific">Luteibacter anthropi</name>
    <dbReference type="NCBI Taxonomy" id="564369"/>
    <lineage>
        <taxon>Bacteria</taxon>
        <taxon>Pseudomonadati</taxon>
        <taxon>Pseudomonadota</taxon>
        <taxon>Gammaproteobacteria</taxon>
        <taxon>Lysobacterales</taxon>
        <taxon>Rhodanobacteraceae</taxon>
        <taxon>Luteibacter</taxon>
    </lineage>
</organism>
<feature type="compositionally biased region" description="Polar residues" evidence="7">
    <location>
        <begin position="1"/>
        <end position="19"/>
    </location>
</feature>
<protein>
    <submittedName>
        <fullName evidence="10">Arabinose transporter</fullName>
    </submittedName>
</protein>
<evidence type="ECO:0000256" key="7">
    <source>
        <dbReference type="SAM" id="MobiDB-lite"/>
    </source>
</evidence>
<dbReference type="InterPro" id="IPR050171">
    <property type="entry name" value="MFS_Transporters"/>
</dbReference>
<evidence type="ECO:0000256" key="3">
    <source>
        <dbReference type="ARBA" id="ARBA00022475"/>
    </source>
</evidence>
<evidence type="ECO:0000256" key="4">
    <source>
        <dbReference type="ARBA" id="ARBA00022692"/>
    </source>
</evidence>
<evidence type="ECO:0000259" key="9">
    <source>
        <dbReference type="PROSITE" id="PS50850"/>
    </source>
</evidence>
<dbReference type="SUPFAM" id="SSF103473">
    <property type="entry name" value="MFS general substrate transporter"/>
    <property type="match status" value="1"/>
</dbReference>